<gene>
    <name evidence="2" type="ORF">KIH73_00825</name>
</gene>
<name>A0ABS6W625_9BIFI</name>
<dbReference type="InterPro" id="IPR000073">
    <property type="entry name" value="AB_hydrolase_1"/>
</dbReference>
<dbReference type="RefSeq" id="WP_219079618.1">
    <property type="nucleotide sequence ID" value="NZ_JAHBBD010000001.1"/>
</dbReference>
<dbReference type="PANTHER" id="PTHR43798:SF6">
    <property type="entry name" value="HYDROLASE, PUTATIVE (AFU_ORTHOLOGUE AFUA_4G13070)-RELATED"/>
    <property type="match status" value="1"/>
</dbReference>
<proteinExistence type="predicted"/>
<dbReference type="Pfam" id="PF12697">
    <property type="entry name" value="Abhydrolase_6"/>
    <property type="match status" value="1"/>
</dbReference>
<dbReference type="PANTHER" id="PTHR43798">
    <property type="entry name" value="MONOACYLGLYCEROL LIPASE"/>
    <property type="match status" value="1"/>
</dbReference>
<dbReference type="EMBL" id="JAHBBD010000001">
    <property type="protein sequence ID" value="MBW3081938.1"/>
    <property type="molecule type" value="Genomic_DNA"/>
</dbReference>
<evidence type="ECO:0000313" key="3">
    <source>
        <dbReference type="Proteomes" id="UP000812844"/>
    </source>
</evidence>
<accession>A0ABS6W625</accession>
<evidence type="ECO:0000259" key="1">
    <source>
        <dbReference type="Pfam" id="PF12697"/>
    </source>
</evidence>
<protein>
    <submittedName>
        <fullName evidence="2">Alpha/beta fold hydrolase</fullName>
    </submittedName>
</protein>
<keyword evidence="2" id="KW-0378">Hydrolase</keyword>
<keyword evidence="3" id="KW-1185">Reference proteome</keyword>
<evidence type="ECO:0000313" key="2">
    <source>
        <dbReference type="EMBL" id="MBW3081938.1"/>
    </source>
</evidence>
<feature type="domain" description="AB hydrolase-1" evidence="1">
    <location>
        <begin position="17"/>
        <end position="252"/>
    </location>
</feature>
<dbReference type="GO" id="GO:0016787">
    <property type="term" value="F:hydrolase activity"/>
    <property type="evidence" value="ECO:0007669"/>
    <property type="project" value="UniProtKB-KW"/>
</dbReference>
<sequence>MMDPEPFAAVRGEGFPVVLVHGMGVDHRSLLLLDDAFPEGTRRIYLDLPGYGRTSVMPGPGGLPEYANWLLDAIDELAGRGRFALVGNSMGGALAREMIAHMPGRVAGLALIAPVIDPVIAHRRVAEHNVHEPNPDLMHRLPLDQVLDFIRMGVNQSYEAWKRYQMYVLPGIRSFDRDAYMKLENRYWLADDPERAFGTFDGPTTIICGRQDQIVGYEDQEAILPHYPNVRYTVIEEAGHNVHIDRPEQVRALLSDWAAQLPL</sequence>
<comment type="caution">
    <text evidence="2">The sequence shown here is derived from an EMBL/GenBank/DDBJ whole genome shotgun (WGS) entry which is preliminary data.</text>
</comment>
<reference evidence="2 3" key="1">
    <citation type="submission" date="2021-05" db="EMBL/GenBank/DDBJ databases">
        <title>Phylogenetic classification of ten novel species belonging to the genus Bifidobacterium comprising B. colchicus sp. nov., B. abeli sp. nov., B. bicoloris sp. nov., B. guerezis sp. nov., B. rosaliae sp. nov., B. santillanensis sp. nov., B. argentati sp. nov., B. amazzoni sp. nov., B. pluviali sp. nov., and B. pinnaculum sp. nov.</title>
        <authorList>
            <person name="Lugli G.A."/>
            <person name="Ruiz Garcia L."/>
            <person name="Margolles A."/>
            <person name="Ventura M."/>
        </authorList>
    </citation>
    <scope>NUCLEOTIDE SEQUENCE [LARGE SCALE GENOMIC DNA]</scope>
    <source>
        <strain evidence="2 3">6T3</strain>
    </source>
</reference>
<dbReference type="Proteomes" id="UP000812844">
    <property type="component" value="Unassembled WGS sequence"/>
</dbReference>
<organism evidence="2 3">
    <name type="scientific">Bifidobacterium phasiani</name>
    <dbReference type="NCBI Taxonomy" id="2834431"/>
    <lineage>
        <taxon>Bacteria</taxon>
        <taxon>Bacillati</taxon>
        <taxon>Actinomycetota</taxon>
        <taxon>Actinomycetes</taxon>
        <taxon>Bifidobacteriales</taxon>
        <taxon>Bifidobacteriaceae</taxon>
        <taxon>Bifidobacterium</taxon>
    </lineage>
</organism>
<dbReference type="InterPro" id="IPR050266">
    <property type="entry name" value="AB_hydrolase_sf"/>
</dbReference>